<evidence type="ECO:0000313" key="1">
    <source>
        <dbReference type="EMBL" id="SHK03732.1"/>
    </source>
</evidence>
<dbReference type="EMBL" id="FQZD01000065">
    <property type="protein sequence ID" value="SHK03732.1"/>
    <property type="molecule type" value="Genomic_DNA"/>
</dbReference>
<protein>
    <submittedName>
        <fullName evidence="1">Uncharacterized protein</fullName>
    </submittedName>
</protein>
<organism evidence="1 2">
    <name type="scientific">Propionispora hippei DSM 15287</name>
    <dbReference type="NCBI Taxonomy" id="1123003"/>
    <lineage>
        <taxon>Bacteria</taxon>
        <taxon>Bacillati</taxon>
        <taxon>Bacillota</taxon>
        <taxon>Negativicutes</taxon>
        <taxon>Selenomonadales</taxon>
        <taxon>Sporomusaceae</taxon>
        <taxon>Propionispora</taxon>
    </lineage>
</organism>
<evidence type="ECO:0000313" key="2">
    <source>
        <dbReference type="Proteomes" id="UP000322917"/>
    </source>
</evidence>
<dbReference type="Proteomes" id="UP000322917">
    <property type="component" value="Unassembled WGS sequence"/>
</dbReference>
<reference evidence="1 2" key="1">
    <citation type="submission" date="2016-11" db="EMBL/GenBank/DDBJ databases">
        <authorList>
            <person name="Varghese N."/>
            <person name="Submissions S."/>
        </authorList>
    </citation>
    <scope>NUCLEOTIDE SEQUENCE [LARGE SCALE GENOMIC DNA]</scope>
    <source>
        <strain evidence="1 2">DSM 15287</strain>
    </source>
</reference>
<name>A0A1M6P728_9FIRM</name>
<gene>
    <name evidence="1" type="ORF">SAMN02745170_03972</name>
</gene>
<dbReference type="AlphaFoldDB" id="A0A1M6P728"/>
<dbReference type="RefSeq" id="WP_223191864.1">
    <property type="nucleotide sequence ID" value="NZ_FQZD01000065.1"/>
</dbReference>
<sequence>MMNHCPVCGQRSIGKVGTGQYFCWDCCVEFTVKDNGIKVFDVQADGSLLLADDYVLEQPVILNQEGVT</sequence>
<accession>A0A1M6P728</accession>
<keyword evidence="2" id="KW-1185">Reference proteome</keyword>
<proteinExistence type="predicted"/>